<dbReference type="InterPro" id="IPR006955">
    <property type="entry name" value="Uso1_p115_C"/>
</dbReference>
<dbReference type="GO" id="GO:0005783">
    <property type="term" value="C:endoplasmic reticulum"/>
    <property type="evidence" value="ECO:0007669"/>
    <property type="project" value="TreeGrafter"/>
</dbReference>
<dbReference type="InterPro" id="IPR016024">
    <property type="entry name" value="ARM-type_fold"/>
</dbReference>
<dbReference type="GO" id="GO:0006888">
    <property type="term" value="P:endoplasmic reticulum to Golgi vesicle-mediated transport"/>
    <property type="evidence" value="ECO:0007669"/>
    <property type="project" value="TreeGrafter"/>
</dbReference>
<name>A0A9D4ZM37_ADICA</name>
<dbReference type="Gene3D" id="1.25.10.10">
    <property type="entry name" value="Leucine-rich Repeat Variant"/>
    <property type="match status" value="1"/>
</dbReference>
<feature type="coiled-coil region" evidence="1">
    <location>
        <begin position="490"/>
        <end position="626"/>
    </location>
</feature>
<accession>A0A9D4ZM37</accession>
<dbReference type="GO" id="GO:0005795">
    <property type="term" value="C:Golgi stack"/>
    <property type="evidence" value="ECO:0007669"/>
    <property type="project" value="TreeGrafter"/>
</dbReference>
<dbReference type="OrthoDB" id="198977at2759"/>
<keyword evidence="5" id="KW-1185">Reference proteome</keyword>
<keyword evidence="1" id="KW-0175">Coiled coil</keyword>
<evidence type="ECO:0000313" key="4">
    <source>
        <dbReference type="EMBL" id="KAI5080723.1"/>
    </source>
</evidence>
<comment type="caution">
    <text evidence="4">The sequence shown here is derived from an EMBL/GenBank/DDBJ whole genome shotgun (WGS) entry which is preliminary data.</text>
</comment>
<dbReference type="InterPro" id="IPR011989">
    <property type="entry name" value="ARM-like"/>
</dbReference>
<dbReference type="GO" id="GO:0048211">
    <property type="term" value="P:Golgi vesicle docking"/>
    <property type="evidence" value="ECO:0007669"/>
    <property type="project" value="TreeGrafter"/>
</dbReference>
<dbReference type="AlphaFoldDB" id="A0A9D4ZM37"/>
<dbReference type="GO" id="GO:0061025">
    <property type="term" value="P:membrane fusion"/>
    <property type="evidence" value="ECO:0007669"/>
    <property type="project" value="TreeGrafter"/>
</dbReference>
<dbReference type="Proteomes" id="UP000886520">
    <property type="component" value="Chromosome 4"/>
</dbReference>
<dbReference type="PANTHER" id="PTHR10013:SF0">
    <property type="entry name" value="GENERAL VESICULAR TRANSPORT FACTOR P115"/>
    <property type="match status" value="1"/>
</dbReference>
<evidence type="ECO:0000256" key="1">
    <source>
        <dbReference type="SAM" id="Coils"/>
    </source>
</evidence>
<reference evidence="4" key="1">
    <citation type="submission" date="2021-01" db="EMBL/GenBank/DDBJ databases">
        <title>Adiantum capillus-veneris genome.</title>
        <authorList>
            <person name="Fang Y."/>
            <person name="Liao Q."/>
        </authorList>
    </citation>
    <scope>NUCLEOTIDE SEQUENCE</scope>
    <source>
        <strain evidence="4">H3</strain>
        <tissue evidence="4">Leaf</tissue>
    </source>
</reference>
<feature type="domain" description="Uso1/p115-like vesicle tethering protein C-terminal" evidence="3">
    <location>
        <begin position="510"/>
        <end position="635"/>
    </location>
</feature>
<dbReference type="SUPFAM" id="SSF48371">
    <property type="entry name" value="ARM repeat"/>
    <property type="match status" value="1"/>
</dbReference>
<evidence type="ECO:0000259" key="3">
    <source>
        <dbReference type="Pfam" id="PF04871"/>
    </source>
</evidence>
<dbReference type="InterPro" id="IPR024095">
    <property type="entry name" value="Vesicle_P115"/>
</dbReference>
<feature type="region of interest" description="Disordered" evidence="2">
    <location>
        <begin position="1"/>
        <end position="21"/>
    </location>
</feature>
<dbReference type="GO" id="GO:0012507">
    <property type="term" value="C:ER to Golgi transport vesicle membrane"/>
    <property type="evidence" value="ECO:0007669"/>
    <property type="project" value="TreeGrafter"/>
</dbReference>
<dbReference type="Pfam" id="PF04871">
    <property type="entry name" value="Uso1_p115_C"/>
    <property type="match status" value="1"/>
</dbReference>
<organism evidence="4 5">
    <name type="scientific">Adiantum capillus-veneris</name>
    <name type="common">Maidenhair fern</name>
    <dbReference type="NCBI Taxonomy" id="13818"/>
    <lineage>
        <taxon>Eukaryota</taxon>
        <taxon>Viridiplantae</taxon>
        <taxon>Streptophyta</taxon>
        <taxon>Embryophyta</taxon>
        <taxon>Tracheophyta</taxon>
        <taxon>Polypodiopsida</taxon>
        <taxon>Polypodiidae</taxon>
        <taxon>Polypodiales</taxon>
        <taxon>Pteridineae</taxon>
        <taxon>Pteridaceae</taxon>
        <taxon>Vittarioideae</taxon>
        <taxon>Adiantum</taxon>
    </lineage>
</organism>
<dbReference type="GO" id="GO:0006886">
    <property type="term" value="P:intracellular protein transport"/>
    <property type="evidence" value="ECO:0007669"/>
    <property type="project" value="InterPro"/>
</dbReference>
<evidence type="ECO:0000313" key="5">
    <source>
        <dbReference type="Proteomes" id="UP000886520"/>
    </source>
</evidence>
<dbReference type="EMBL" id="JABFUD020000004">
    <property type="protein sequence ID" value="KAI5080723.1"/>
    <property type="molecule type" value="Genomic_DNA"/>
</dbReference>
<protein>
    <recommendedName>
        <fullName evidence="3">Uso1/p115-like vesicle tethering protein C-terminal domain-containing protein</fullName>
    </recommendedName>
</protein>
<evidence type="ECO:0000256" key="2">
    <source>
        <dbReference type="SAM" id="MobiDB-lite"/>
    </source>
</evidence>
<gene>
    <name evidence="4" type="ORF">GOP47_0003906</name>
</gene>
<sequence>MGVGELVFGNNEQSSQEDDGGVERLLERIKNGVLAEDRRHAMEELQDVVRESRSAQLALGATGLPVILSVLREERGDLDLVRGALETLVNALGSEGNSRGQVEPGVLNSELLAREEGCASLLLSLLDEEDFYVRYHTLCLLTMLSRNFSVRLQEAVLATPQGLTRLMDMMQDREVIRNEALLLLTFLTRSAKEIQKIAVFEGVFEKLFNIIVEEGGCDGGIVVQDCLDLLNNILRDSPANQSFLREMLGLQPVASFLKLRNSGSRIFSQQKAVNLLCILETVTLLLARDPAKELSKDANAIANQTVLMQNNVLDHLLNLSVEGRVPVVTIRCASLRCIGDLIRGHARNVEILGKRTVGEEPDGVPALNAVLRLMLDTSDKDEQMAAEYVIKCFCEGNPEGQRILASIITPSVESQENGSKLLGTNKDFPFGSMLFNALDTKKGQKDCEELLSRNVALAEELNKGINKDLEGGRPGLARESQGIFISSVEIETLKKQVEIYKHKIENMESKQREKEQEALYYKQLAEKHEGDLKSLSAAYNSLEQENFRLDLQVQDLRQGVQGTAVAGPSVSELEAAREEGRQEAAKESEAELNDLLVCLGQEESKVERLRTRLEELGEDVQALLQGIGEEPEGEQVGEES</sequence>
<proteinExistence type="predicted"/>
<dbReference type="PANTHER" id="PTHR10013">
    <property type="entry name" value="GENERAL VESICULAR TRANSPORT FACTOR P115"/>
    <property type="match status" value="1"/>
</dbReference>